<name>A0AAW5ITG9_9BACT</name>
<dbReference type="EMBL" id="JANDWN010000031">
    <property type="protein sequence ID" value="MCP9600541.1"/>
    <property type="molecule type" value="Genomic_DNA"/>
</dbReference>
<protein>
    <submittedName>
        <fullName evidence="2">DUF5675 family protein</fullName>
    </submittedName>
</protein>
<sequence length="186" mass="21429">MEIVVKRIAKKKTYTIGHLYILSDKDVKRTWRSGVKIGDKRIFEHSFDMAKLDKEHYFCDTLEPTWRNLLGIELKPEEENGRYSRVSGKKARKILGHTAIPEGSYPVVISKSPRFKKWLPLVQGVPDFEGIRIHAGNYPDDTQGCILVGENKLQGAVFNSRIWLHRLINAITAAREREESVWITII</sequence>
<evidence type="ECO:0000313" key="3">
    <source>
        <dbReference type="Proteomes" id="UP001204486"/>
    </source>
</evidence>
<dbReference type="InterPro" id="IPR043732">
    <property type="entry name" value="DUF5675"/>
</dbReference>
<accession>A0AAW5ITG9</accession>
<gene>
    <name evidence="2" type="ORF">NNC55_11335</name>
</gene>
<feature type="domain" description="DUF5675" evidence="1">
    <location>
        <begin position="5"/>
        <end position="171"/>
    </location>
</feature>
<dbReference type="RefSeq" id="WP_254974526.1">
    <property type="nucleotide sequence ID" value="NZ_JANDWK010000029.1"/>
</dbReference>
<organism evidence="2 3">
    <name type="scientific">Segatella copri</name>
    <dbReference type="NCBI Taxonomy" id="165179"/>
    <lineage>
        <taxon>Bacteria</taxon>
        <taxon>Pseudomonadati</taxon>
        <taxon>Bacteroidota</taxon>
        <taxon>Bacteroidia</taxon>
        <taxon>Bacteroidales</taxon>
        <taxon>Prevotellaceae</taxon>
        <taxon>Segatella</taxon>
    </lineage>
</organism>
<proteinExistence type="predicted"/>
<reference evidence="2" key="1">
    <citation type="submission" date="2022-07" db="EMBL/GenBank/DDBJ databases">
        <title>Prevotella copri.</title>
        <authorList>
            <person name="Yang C."/>
        </authorList>
    </citation>
    <scope>NUCLEOTIDE SEQUENCE</scope>
    <source>
        <strain evidence="2">HF1476</strain>
    </source>
</reference>
<evidence type="ECO:0000313" key="2">
    <source>
        <dbReference type="EMBL" id="MCP9600541.1"/>
    </source>
</evidence>
<comment type="caution">
    <text evidence="2">The sequence shown here is derived from an EMBL/GenBank/DDBJ whole genome shotgun (WGS) entry which is preliminary data.</text>
</comment>
<dbReference type="AlphaFoldDB" id="A0AAW5ITG9"/>
<dbReference type="Proteomes" id="UP001204486">
    <property type="component" value="Unassembled WGS sequence"/>
</dbReference>
<dbReference type="Pfam" id="PF18925">
    <property type="entry name" value="DUF5675"/>
    <property type="match status" value="1"/>
</dbReference>
<evidence type="ECO:0000259" key="1">
    <source>
        <dbReference type="Pfam" id="PF18925"/>
    </source>
</evidence>